<dbReference type="GO" id="GO:0016787">
    <property type="term" value="F:hydrolase activity"/>
    <property type="evidence" value="ECO:0007669"/>
    <property type="project" value="UniProtKB-KW"/>
</dbReference>
<dbReference type="Proteomes" id="UP001209412">
    <property type="component" value="Unassembled WGS sequence"/>
</dbReference>
<accession>A0AAP5BIL0</accession>
<gene>
    <name evidence="2" type="ORF">NIE36_29130</name>
    <name evidence="1" type="ORF">OSB80_29200</name>
</gene>
<dbReference type="EMBL" id="JAPKHW010000029">
    <property type="protein sequence ID" value="MCX4149418.1"/>
    <property type="molecule type" value="Genomic_DNA"/>
</dbReference>
<evidence type="ECO:0000313" key="1">
    <source>
        <dbReference type="EMBL" id="MCX4149418.1"/>
    </source>
</evidence>
<proteinExistence type="predicted"/>
<keyword evidence="3" id="KW-1185">Reference proteome</keyword>
<reference evidence="2" key="1">
    <citation type="submission" date="2022-06" db="EMBL/GenBank/DDBJ databases">
        <title>PHB producers.</title>
        <authorList>
            <person name="Besaury L."/>
        </authorList>
    </citation>
    <scope>NUCLEOTIDE SEQUENCE</scope>
    <source>
        <strain evidence="2 3">SEWS6</strain>
    </source>
</reference>
<sequence length="500" mass="54455">MDPIRRAALARLAQMGIGVAYFSRISRTRAAETNLAAPQMKVETLLEDENFSARARGGARGDNKTDDTVALQAWINYLVANHKRGTLGAGTYRISAPLIIPAGYEWAIDGDIAGATRILQTTDNVPILNIDPTGPKPLMHTWRISNIEFDYMNDQPASNENANPILFSQMVCEFSLTNLRFSRGSYAIKVKPGIGGPWGGDWDGLVFAGKLSGGAMDWTGAVNAVPNNRWGRFFVECHSMAGPVFRNIKGYNWTIDTIEFIAANRGAQLISMQPGTVCTIGAMKLENGIYRDNQNLIALGPACHVDIGQFCIGGNAMILNPAHGTITLFATGVGGATGNFELGTLVADATELGENVFLISGDKGGMRIKDMVLRTHPWQICDNLKTVSGETLTISQYKNDRLSENLGDSNYSIKLGDPNLLSFESKFTAPRSIDLPDSLNQLFNGLYYEIRADGAVREPNTLTVRCGGDAKYVIKTDKTIVRFTWRRASSATAGWILTNL</sequence>
<keyword evidence="2" id="KW-0378">Hydrolase</keyword>
<organism evidence="2 4">
    <name type="scientific">Paraburkholderia madseniana</name>
    <dbReference type="NCBI Taxonomy" id="2599607"/>
    <lineage>
        <taxon>Bacteria</taxon>
        <taxon>Pseudomonadati</taxon>
        <taxon>Pseudomonadota</taxon>
        <taxon>Betaproteobacteria</taxon>
        <taxon>Burkholderiales</taxon>
        <taxon>Burkholderiaceae</taxon>
        <taxon>Paraburkholderia</taxon>
    </lineage>
</organism>
<dbReference type="Gene3D" id="2.160.20.10">
    <property type="entry name" value="Single-stranded right-handed beta-helix, Pectin lyase-like"/>
    <property type="match status" value="1"/>
</dbReference>
<evidence type="ECO:0000313" key="2">
    <source>
        <dbReference type="EMBL" id="MDQ6411235.1"/>
    </source>
</evidence>
<evidence type="ECO:0000313" key="3">
    <source>
        <dbReference type="Proteomes" id="UP001209412"/>
    </source>
</evidence>
<dbReference type="InterPro" id="IPR012334">
    <property type="entry name" value="Pectin_lyas_fold"/>
</dbReference>
<comment type="caution">
    <text evidence="2">The sequence shown here is derived from an EMBL/GenBank/DDBJ whole genome shotgun (WGS) entry which is preliminary data.</text>
</comment>
<dbReference type="SUPFAM" id="SSF51126">
    <property type="entry name" value="Pectin lyase-like"/>
    <property type="match status" value="1"/>
</dbReference>
<protein>
    <submittedName>
        <fullName evidence="2">Glycoside hydrolase family 55 protein</fullName>
    </submittedName>
</protein>
<dbReference type="AlphaFoldDB" id="A0AAP5BIL0"/>
<dbReference type="InterPro" id="IPR011050">
    <property type="entry name" value="Pectin_lyase_fold/virulence"/>
</dbReference>
<dbReference type="RefSeq" id="WP_266260290.1">
    <property type="nucleotide sequence ID" value="NZ_JAMXWF010000029.1"/>
</dbReference>
<dbReference type="Proteomes" id="UP001242288">
    <property type="component" value="Unassembled WGS sequence"/>
</dbReference>
<evidence type="ECO:0000313" key="4">
    <source>
        <dbReference type="Proteomes" id="UP001242288"/>
    </source>
</evidence>
<dbReference type="EMBL" id="JAMXWF010000029">
    <property type="protein sequence ID" value="MDQ6411235.1"/>
    <property type="molecule type" value="Genomic_DNA"/>
</dbReference>
<name>A0AAP5BIL0_9BURK</name>